<proteinExistence type="inferred from homology"/>
<keyword evidence="3 4" id="KW-0119">Carbohydrate metabolism</keyword>
<gene>
    <name evidence="4" type="primary">fbp</name>
    <name evidence="5" type="ORF">H8717_13335</name>
</gene>
<dbReference type="SUPFAM" id="SSF56300">
    <property type="entry name" value="Metallo-dependent phosphatases"/>
    <property type="match status" value="1"/>
</dbReference>
<dbReference type="HAMAP" id="MF_01854">
    <property type="entry name" value="FBPase_class3"/>
    <property type="match status" value="1"/>
</dbReference>
<comment type="catalytic activity">
    <reaction evidence="4">
        <text>beta-D-fructose 1,6-bisphosphate + H2O = beta-D-fructose 6-phosphate + phosphate</text>
        <dbReference type="Rhea" id="RHEA:11064"/>
        <dbReference type="ChEBI" id="CHEBI:15377"/>
        <dbReference type="ChEBI" id="CHEBI:32966"/>
        <dbReference type="ChEBI" id="CHEBI:43474"/>
        <dbReference type="ChEBI" id="CHEBI:57634"/>
        <dbReference type="EC" id="3.1.3.11"/>
    </reaction>
</comment>
<dbReference type="EC" id="3.1.3.11" evidence="4"/>
<dbReference type="InterPro" id="IPR029052">
    <property type="entry name" value="Metallo-depent_PP-like"/>
</dbReference>
<sequence>MYSQSNLSPGESLDFLRLLSKQFPSIQSVCTEIINLEAILDLPKGTEHFISDLHGEYEAVAHILNNASGVIREKIDLLYADTVSEEERSKLATLIYYPHHKLASLRAEHADDLSSWYHETLVRLIDICRVVASKYTRSKVRKALPPDFSYIIDELLHADHYEKNKESYYRRIFSTIVDVGRADAFITALANLIKRLAVDQLHILGDIFDRGPGAEDIIELLRAHHAVDIVWGNHDMLWMAAAAGNEACIANVINVSLSYANVDTLENGYGISLRALTTFAEKTYGDSMAFRPKVLEQGKIGLNDIELVAKLRKAAAIMQMKLEGQIIARHPEYDMDERMMLDKINFTDGTVTIGRKVYPLRDADFPTINPDSPYELTVEEQELMHSLKDSFLRSDKLQSHVRFLLDKGAFYRCCNQNLMFHGCVPLAKDGSFERFEFDGQRLWGRKLFDFCERKVRAGYFAPRGSREKRDGEDFMWWLWCGKDSPIFGRTRMTTFERMLVEDKASHEEPKNPYYRHYDDPEIMGRVLEEFGIEPGQGHIINGHIPVKSKDGESPIKCSGRVLTIDGGFCKAYQNTTGIAGYTLIYNSYGMRLVSHGPFTGIINAVEQNTDILSTSNIFEVSSRRRLVSDTDIGSQLRSQIRTLTLLLEAYRGGLIPQSGA</sequence>
<dbReference type="PIRSF" id="PIRSF000906">
    <property type="entry name" value="FBPtase_Bacill"/>
    <property type="match status" value="1"/>
</dbReference>
<accession>A0ABR7NLU8</accession>
<evidence type="ECO:0000313" key="6">
    <source>
        <dbReference type="Proteomes" id="UP000658131"/>
    </source>
</evidence>
<dbReference type="Gene3D" id="3.60.21.10">
    <property type="match status" value="1"/>
</dbReference>
<evidence type="ECO:0000256" key="3">
    <source>
        <dbReference type="ARBA" id="ARBA00023277"/>
    </source>
</evidence>
<evidence type="ECO:0000313" key="5">
    <source>
        <dbReference type="EMBL" id="MBC8577384.1"/>
    </source>
</evidence>
<comment type="pathway">
    <text evidence="4">Carbohydrate biosynthesis; gluconeogenesis.</text>
</comment>
<evidence type="ECO:0000256" key="1">
    <source>
        <dbReference type="ARBA" id="ARBA00022801"/>
    </source>
</evidence>
<protein>
    <recommendedName>
        <fullName evidence="4">Fructose-1,6-bisphosphatase class 3</fullName>
        <shortName evidence="4">FBPase class 3</shortName>
        <ecNumber evidence="4">3.1.3.11</ecNumber>
    </recommendedName>
    <alternativeName>
        <fullName evidence="4">D-fructose-1,6-bisphosphate 1-phosphohydrolase class 3</fullName>
    </alternativeName>
</protein>
<name>A0ABR7NLU8_9FIRM</name>
<comment type="caution">
    <text evidence="5">The sequence shown here is derived from an EMBL/GenBank/DDBJ whole genome shotgun (WGS) entry which is preliminary data.</text>
</comment>
<dbReference type="CDD" id="cd00838">
    <property type="entry name" value="MPP_superfamily"/>
    <property type="match status" value="1"/>
</dbReference>
<dbReference type="EMBL" id="JACRTB010000029">
    <property type="protein sequence ID" value="MBC8577384.1"/>
    <property type="molecule type" value="Genomic_DNA"/>
</dbReference>
<keyword evidence="2 4" id="KW-0464">Manganese</keyword>
<evidence type="ECO:0000256" key="2">
    <source>
        <dbReference type="ARBA" id="ARBA00023211"/>
    </source>
</evidence>
<evidence type="ECO:0000256" key="4">
    <source>
        <dbReference type="HAMAP-Rule" id="MF_01854"/>
    </source>
</evidence>
<dbReference type="InterPro" id="IPR009164">
    <property type="entry name" value="FBPtase_class3"/>
</dbReference>
<dbReference type="Pfam" id="PF06874">
    <property type="entry name" value="FBPase_2"/>
    <property type="match status" value="1"/>
</dbReference>
<keyword evidence="1 4" id="KW-0378">Hydrolase</keyword>
<organism evidence="5 6">
    <name type="scientific">Yanshouia hominis</name>
    <dbReference type="NCBI Taxonomy" id="2763673"/>
    <lineage>
        <taxon>Bacteria</taxon>
        <taxon>Bacillati</taxon>
        <taxon>Bacillota</taxon>
        <taxon>Clostridia</taxon>
        <taxon>Eubacteriales</taxon>
        <taxon>Oscillospiraceae</taxon>
        <taxon>Yanshouia</taxon>
    </lineage>
</organism>
<dbReference type="RefSeq" id="WP_262400792.1">
    <property type="nucleotide sequence ID" value="NZ_JACRTB010000029.1"/>
</dbReference>
<dbReference type="Proteomes" id="UP000658131">
    <property type="component" value="Unassembled WGS sequence"/>
</dbReference>
<comment type="similarity">
    <text evidence="4">Belongs to the FBPase class 3 family.</text>
</comment>
<comment type="cofactor">
    <cofactor evidence="4">
        <name>Mn(2+)</name>
        <dbReference type="ChEBI" id="CHEBI:29035"/>
    </cofactor>
</comment>
<keyword evidence="6" id="KW-1185">Reference proteome</keyword>
<reference evidence="5 6" key="1">
    <citation type="submission" date="2020-08" db="EMBL/GenBank/DDBJ databases">
        <title>Genome public.</title>
        <authorList>
            <person name="Liu C."/>
            <person name="Sun Q."/>
        </authorList>
    </citation>
    <scope>NUCLEOTIDE SEQUENCE [LARGE SCALE GENOMIC DNA]</scope>
    <source>
        <strain evidence="5 6">BX1</strain>
    </source>
</reference>